<feature type="transmembrane region" description="Helical" evidence="1">
    <location>
        <begin position="110"/>
        <end position="137"/>
    </location>
</feature>
<dbReference type="EMBL" id="PGCK01000002">
    <property type="protein sequence ID" value="MCD1294115.1"/>
    <property type="molecule type" value="Genomic_DNA"/>
</dbReference>
<comment type="caution">
    <text evidence="2">The sequence shown here is derived from an EMBL/GenBank/DDBJ whole genome shotgun (WGS) entry which is preliminary data.</text>
</comment>
<keyword evidence="1" id="KW-0472">Membrane</keyword>
<dbReference type="AlphaFoldDB" id="A0AAP2RDN2"/>
<organism evidence="2 3">
    <name type="scientific">Methanooceanicella nereidis</name>
    <dbReference type="NCBI Taxonomy" id="2052831"/>
    <lineage>
        <taxon>Archaea</taxon>
        <taxon>Methanobacteriati</taxon>
        <taxon>Methanobacteriota</taxon>
        <taxon>Stenosarchaea group</taxon>
        <taxon>Methanomicrobia</taxon>
        <taxon>Methanocellales</taxon>
        <taxon>Methanocellaceae</taxon>
        <taxon>Methanooceanicella</taxon>
    </lineage>
</organism>
<name>A0AAP2RDN2_9EURY</name>
<keyword evidence="1" id="KW-0812">Transmembrane</keyword>
<dbReference type="InterPro" id="IPR025098">
    <property type="entry name" value="DUF4013"/>
</dbReference>
<dbReference type="Proteomes" id="UP001320159">
    <property type="component" value="Unassembled WGS sequence"/>
</dbReference>
<feature type="transmembrane region" description="Helical" evidence="1">
    <location>
        <begin position="71"/>
        <end position="98"/>
    </location>
</feature>
<gene>
    <name evidence="2" type="ORF">CUJ83_03785</name>
</gene>
<reference evidence="2 3" key="1">
    <citation type="submission" date="2017-11" db="EMBL/GenBank/DDBJ databases">
        <title>Isolation and Characterization of Family Methanocellaceae Species from Potential Methane Hydrate Area Offshore Southwestern Taiwan.</title>
        <authorList>
            <person name="Zhang W.-L."/>
            <person name="Chen W.-C."/>
            <person name="Lai M.-C."/>
            <person name="Chen S.-C."/>
        </authorList>
    </citation>
    <scope>NUCLEOTIDE SEQUENCE [LARGE SCALE GENOMIC DNA]</scope>
    <source>
        <strain evidence="2 3">CWC-04</strain>
    </source>
</reference>
<protein>
    <recommendedName>
        <fullName evidence="4">DUF4013 domain-containing protein</fullName>
    </recommendedName>
</protein>
<feature type="transmembrane region" description="Helical" evidence="1">
    <location>
        <begin position="25"/>
        <end position="50"/>
    </location>
</feature>
<evidence type="ECO:0000256" key="1">
    <source>
        <dbReference type="SAM" id="Phobius"/>
    </source>
</evidence>
<evidence type="ECO:0000313" key="2">
    <source>
        <dbReference type="EMBL" id="MCD1294115.1"/>
    </source>
</evidence>
<evidence type="ECO:0000313" key="3">
    <source>
        <dbReference type="Proteomes" id="UP001320159"/>
    </source>
</evidence>
<dbReference type="Pfam" id="PF13197">
    <property type="entry name" value="DUF4013"/>
    <property type="match status" value="1"/>
</dbReference>
<keyword evidence="1" id="KW-1133">Transmembrane helix</keyword>
<evidence type="ECO:0008006" key="4">
    <source>
        <dbReference type="Google" id="ProtNLM"/>
    </source>
</evidence>
<feature type="transmembrane region" description="Helical" evidence="1">
    <location>
        <begin position="158"/>
        <end position="179"/>
    </location>
</feature>
<proteinExistence type="predicted"/>
<keyword evidence="3" id="KW-1185">Reference proteome</keyword>
<accession>A0AAP2RDN2</accession>
<dbReference type="RefSeq" id="WP_230740773.1">
    <property type="nucleotide sequence ID" value="NZ_PGCK01000002.1"/>
</dbReference>
<feature type="transmembrane region" description="Helical" evidence="1">
    <location>
        <begin position="185"/>
        <end position="209"/>
    </location>
</feature>
<sequence>MEQNEGFIDSVVNSFKYGLSNPASLLVGGLLFILSLAIIGIPFVLGYVTRCMRELLKGNKKMPDFDDVGELLKDGIFVTILFVIYGIVIFLIYLVALIPIILSDMADSNVLLIIGLVLLVPIMIIIILLGIMAYLVWVVYAATDDLGKAVNPLNSLKLILANPVGFLLLMVGIFIIGLISAFACIFIVTIPWVGFFQYVAYAYILTWFYKETMNTGKVTLA</sequence>